<evidence type="ECO:0000256" key="1">
    <source>
        <dbReference type="SAM" id="MobiDB-lite"/>
    </source>
</evidence>
<accession>A0A8H4ISB9</accession>
<dbReference type="AlphaFoldDB" id="A0A8H4ISB9"/>
<gene>
    <name evidence="2" type="ORF">GTA08_BOTSDO08480</name>
</gene>
<dbReference type="OrthoDB" id="5430875at2759"/>
<feature type="region of interest" description="Disordered" evidence="1">
    <location>
        <begin position="296"/>
        <end position="321"/>
    </location>
</feature>
<name>A0A8H4ISB9_9PEZI</name>
<feature type="compositionally biased region" description="Pro residues" evidence="1">
    <location>
        <begin position="191"/>
        <end position="203"/>
    </location>
</feature>
<dbReference type="EMBL" id="WWBZ02000051">
    <property type="protein sequence ID" value="KAF4304308.1"/>
    <property type="molecule type" value="Genomic_DNA"/>
</dbReference>
<organism evidence="2 3">
    <name type="scientific">Botryosphaeria dothidea</name>
    <dbReference type="NCBI Taxonomy" id="55169"/>
    <lineage>
        <taxon>Eukaryota</taxon>
        <taxon>Fungi</taxon>
        <taxon>Dikarya</taxon>
        <taxon>Ascomycota</taxon>
        <taxon>Pezizomycotina</taxon>
        <taxon>Dothideomycetes</taxon>
        <taxon>Dothideomycetes incertae sedis</taxon>
        <taxon>Botryosphaeriales</taxon>
        <taxon>Botryosphaeriaceae</taxon>
        <taxon>Botryosphaeria</taxon>
    </lineage>
</organism>
<proteinExistence type="predicted"/>
<sequence length="321" mass="34726">MDKTSYTVSDEGEESRKDQTSAPGRKRPRKLPSRIVHPSVLDKAWKETDAAAAATFEKDNEPFVKPKSMNYIPPSPSIPAGSTSHPPPQHPSALATRDSSSIAIQNRDNTSPADAPSIIHNPNSPSSDAPPLHQLQRSTPIATAADTNTANGAIQRTSSDPPASSTPATHTSIPTPAPTMAPRPSAIIPSIPIPSTPTAPMPSRPDDLIGPRADSWTYTEAMAATSLVIYAFLELPYAATGTPHEVGRPRAGSRMKLEDKFRLVSELLEGEYGIRKGWSSIKSWWCREGRGVTGLDERERRAERFGEQVRRTERKEAGEGA</sequence>
<feature type="compositionally biased region" description="Low complexity" evidence="1">
    <location>
        <begin position="116"/>
        <end position="127"/>
    </location>
</feature>
<feature type="compositionally biased region" description="Polar residues" evidence="1">
    <location>
        <begin position="97"/>
        <end position="112"/>
    </location>
</feature>
<feature type="region of interest" description="Disordered" evidence="1">
    <location>
        <begin position="56"/>
        <end position="134"/>
    </location>
</feature>
<feature type="region of interest" description="Disordered" evidence="1">
    <location>
        <begin position="1"/>
        <end position="44"/>
    </location>
</feature>
<comment type="caution">
    <text evidence="2">The sequence shown here is derived from an EMBL/GenBank/DDBJ whole genome shotgun (WGS) entry which is preliminary data.</text>
</comment>
<feature type="compositionally biased region" description="Low complexity" evidence="1">
    <location>
        <begin position="152"/>
        <end position="174"/>
    </location>
</feature>
<evidence type="ECO:0000313" key="3">
    <source>
        <dbReference type="Proteomes" id="UP000572817"/>
    </source>
</evidence>
<keyword evidence="3" id="KW-1185">Reference proteome</keyword>
<evidence type="ECO:0000313" key="2">
    <source>
        <dbReference type="EMBL" id="KAF4304308.1"/>
    </source>
</evidence>
<reference evidence="2" key="1">
    <citation type="submission" date="2020-04" db="EMBL/GenBank/DDBJ databases">
        <title>Genome Assembly and Annotation of Botryosphaeria dothidea sdau 11-99, a Latent Pathogen of Apple Fruit Ring Rot in China.</title>
        <authorList>
            <person name="Yu C."/>
            <person name="Diao Y."/>
            <person name="Lu Q."/>
            <person name="Zhao J."/>
            <person name="Cui S."/>
            <person name="Peng C."/>
            <person name="He B."/>
            <person name="Liu H."/>
        </authorList>
    </citation>
    <scope>NUCLEOTIDE SEQUENCE [LARGE SCALE GENOMIC DNA]</scope>
    <source>
        <strain evidence="2">Sdau11-99</strain>
    </source>
</reference>
<dbReference type="Proteomes" id="UP000572817">
    <property type="component" value="Unassembled WGS sequence"/>
</dbReference>
<protein>
    <submittedName>
        <fullName evidence="2">Uncharacterized protein</fullName>
    </submittedName>
</protein>
<feature type="region of interest" description="Disordered" evidence="1">
    <location>
        <begin position="152"/>
        <end position="208"/>
    </location>
</feature>